<keyword evidence="6" id="KW-0333">Golgi apparatus</keyword>
<feature type="binding site" evidence="12">
    <location>
        <position position="171"/>
    </location>
    <ligand>
        <name>UDP-alpha-D-glucose</name>
        <dbReference type="ChEBI" id="CHEBI:58885"/>
    </ligand>
</feature>
<dbReference type="GO" id="GO:0000139">
    <property type="term" value="C:Golgi membrane"/>
    <property type="evidence" value="ECO:0007669"/>
    <property type="project" value="UniProtKB-SubCell"/>
</dbReference>
<dbReference type="GO" id="GO:0016760">
    <property type="term" value="F:cellulose synthase (UDP-forming) activity"/>
    <property type="evidence" value="ECO:0007669"/>
    <property type="project" value="InterPro"/>
</dbReference>
<name>A0AAD1ZNN1_9LAMI</name>
<feature type="binding site" evidence="13">
    <location>
        <position position="401"/>
    </location>
    <ligand>
        <name>Mn(2+)</name>
        <dbReference type="ChEBI" id="CHEBI:29035"/>
    </ligand>
</feature>
<keyword evidence="17" id="KW-1185">Reference proteome</keyword>
<feature type="binding site" evidence="12">
    <location>
        <position position="178"/>
    </location>
    <ligand>
        <name>UDP-alpha-D-glucose</name>
        <dbReference type="ChEBI" id="CHEBI:58885"/>
    </ligand>
</feature>
<dbReference type="Gene3D" id="3.90.550.10">
    <property type="entry name" value="Spore Coat Polysaccharide Biosynthesis Protein SpsA, Chain A"/>
    <property type="match status" value="1"/>
</dbReference>
<evidence type="ECO:0000256" key="1">
    <source>
        <dbReference type="ARBA" id="ARBA00004653"/>
    </source>
</evidence>
<dbReference type="PANTHER" id="PTHR13301">
    <property type="entry name" value="X-BOX TRANSCRIPTION FACTOR-RELATED"/>
    <property type="match status" value="1"/>
</dbReference>
<comment type="subcellular location">
    <subcellularLocation>
        <location evidence="1">Golgi apparatus membrane</location>
        <topology evidence="1">Multi-pass membrane protein</topology>
    </subcellularLocation>
</comment>
<dbReference type="InterPro" id="IPR005150">
    <property type="entry name" value="Cellulose_synth"/>
</dbReference>
<evidence type="ECO:0000256" key="6">
    <source>
        <dbReference type="ARBA" id="ARBA00023034"/>
    </source>
</evidence>
<protein>
    <recommendedName>
        <fullName evidence="18">Cellulose synthase-like protein D1</fullName>
    </recommendedName>
</protein>
<feature type="transmembrane region" description="Helical" evidence="15">
    <location>
        <begin position="699"/>
        <end position="722"/>
    </location>
</feature>
<evidence type="ECO:0000313" key="16">
    <source>
        <dbReference type="EMBL" id="CAI9771186.1"/>
    </source>
</evidence>
<dbReference type="FunFam" id="3.90.550.10:FF:000027">
    <property type="entry name" value="Cellulose synthase-like protein D4"/>
    <property type="match status" value="1"/>
</dbReference>
<feature type="transmembrane region" description="Helical" evidence="15">
    <location>
        <begin position="827"/>
        <end position="848"/>
    </location>
</feature>
<feature type="active site" evidence="11">
    <location>
        <position position="207"/>
    </location>
</feature>
<feature type="transmembrane region" description="Helical" evidence="15">
    <location>
        <begin position="110"/>
        <end position="130"/>
    </location>
</feature>
<gene>
    <name evidence="16" type="ORF">FPE_LOCUS18616</name>
</gene>
<evidence type="ECO:0000256" key="4">
    <source>
        <dbReference type="ARBA" id="ARBA00022692"/>
    </source>
</evidence>
<dbReference type="AlphaFoldDB" id="A0AAD1ZNN1"/>
<organism evidence="16 17">
    <name type="scientific">Fraxinus pennsylvanica</name>
    <dbReference type="NCBI Taxonomy" id="56036"/>
    <lineage>
        <taxon>Eukaryota</taxon>
        <taxon>Viridiplantae</taxon>
        <taxon>Streptophyta</taxon>
        <taxon>Embryophyta</taxon>
        <taxon>Tracheophyta</taxon>
        <taxon>Spermatophyta</taxon>
        <taxon>Magnoliopsida</taxon>
        <taxon>eudicotyledons</taxon>
        <taxon>Gunneridae</taxon>
        <taxon>Pentapetalae</taxon>
        <taxon>asterids</taxon>
        <taxon>lamiids</taxon>
        <taxon>Lamiales</taxon>
        <taxon>Oleaceae</taxon>
        <taxon>Oleeae</taxon>
        <taxon>Fraxinus</taxon>
    </lineage>
</organism>
<keyword evidence="2" id="KW-0328">Glycosyltransferase</keyword>
<evidence type="ECO:0000256" key="2">
    <source>
        <dbReference type="ARBA" id="ARBA00022676"/>
    </source>
</evidence>
<dbReference type="SUPFAM" id="SSF53448">
    <property type="entry name" value="Nucleotide-diphospho-sugar transferases"/>
    <property type="match status" value="1"/>
</dbReference>
<evidence type="ECO:0000256" key="7">
    <source>
        <dbReference type="ARBA" id="ARBA00023136"/>
    </source>
</evidence>
<feature type="transmembrane region" description="Helical" evidence="15">
    <location>
        <begin position="860"/>
        <end position="878"/>
    </location>
</feature>
<evidence type="ECO:0000256" key="8">
    <source>
        <dbReference type="ARBA" id="ARBA00023316"/>
    </source>
</evidence>
<dbReference type="GO" id="GO:0071555">
    <property type="term" value="P:cell wall organization"/>
    <property type="evidence" value="ECO:0007669"/>
    <property type="project" value="UniProtKB-KW"/>
</dbReference>
<feature type="binding site" evidence="13">
    <location>
        <position position="425"/>
    </location>
    <ligand>
        <name>Mn(2+)</name>
        <dbReference type="ChEBI" id="CHEBI:29035"/>
    </ligand>
</feature>
<evidence type="ECO:0000256" key="12">
    <source>
        <dbReference type="PIRSR" id="PIRSR605150-2"/>
    </source>
</evidence>
<evidence type="ECO:0000313" key="17">
    <source>
        <dbReference type="Proteomes" id="UP000834106"/>
    </source>
</evidence>
<dbReference type="InterPro" id="IPR029044">
    <property type="entry name" value="Nucleotide-diphossugar_trans"/>
</dbReference>
<feature type="transmembrane region" description="Helical" evidence="15">
    <location>
        <begin position="890"/>
        <end position="910"/>
    </location>
</feature>
<evidence type="ECO:0000256" key="15">
    <source>
        <dbReference type="SAM" id="Phobius"/>
    </source>
</evidence>
<dbReference type="GO" id="GO:0030244">
    <property type="term" value="P:cellulose biosynthetic process"/>
    <property type="evidence" value="ECO:0007669"/>
    <property type="project" value="InterPro"/>
</dbReference>
<accession>A0AAD1ZNN1</accession>
<comment type="function">
    <text evidence="9">Thought to be a Golgi-localized beta-glycan synthase that polymerize the backbones of noncellulosic polysaccharides (hemicelluloses) of plant cell wall.</text>
</comment>
<sequence>MLFSKASLLKCLVDKSVKSRHLALHWGVSTSASATTTASSSCSDEDSCDHDTGMSMQDFMDKPWKPLTRKIKIPPEIISPYRILIMLRMVVLAFFLAWRIKTPNHDAMVLWGLSVTCEIWFAFSWILDILPKFNPINRMADLAALKDKFESPSPTNPNGRSDLPAMDVFISTADPEKEPPLVTGNTILSILAVEYPVEKVAIYISDDGGAILTFEAMAEAVKFGEVWVPFCRKHNIEPRNPESYFSQKTDPTKNKKRTDFVKDRRWIKREYDEFKVRINGLPEVIRKRCEMYNKNEEMREKNLVKEKNNGVLPPDHKVEVTKATWMADGTHWPGTWFESCADHSKGDHAGILQIMSKVPESDPVMGGPDEGKLDFTGIDIRLPMFAYVSREKRPGYDHNKKAGAMNALVRASAIISNGPFILNLDCDHYIYNSMAIREGMCYMMDRGGDRICYLQFPQRFEGIDPSDRYANHNTVFFDGNMRALDGLQGPVYVGTGCMFRRHALYGFLPPRSNEYSGVFGQNKAPAKNIQPQSDEQEPLTGHPDLNLPKKFGNSTMFTESIAVAEFQGRPLADHISVKNGRPPGSLLAPRPPLDAPTVAEAIAVISCWYEDKTEWGDRIGWIYGSVTEDVVTGYRMHNRGWRSVYCITKRDAFRGTAPINLTDRLHQVLRWATGSVEIFFSRNNALLATQRLKFLQRIAYLNVGIYPFTSFFLVIYCFLPALSLFTGQFIVQSLNIAFLCYLLTITVVLTLISLLEVKWSGIALEDWWRNEQFWVIGGTSAHLAAVIQGLLKVIAGIEISFKLTSKSANEDEDDIYADLYVVKWTSLFIMPLTIIIVNLIALVMGFSRTVYSVIPQWSKLFGGAFFSFWVLAHMYPFCKGLMGRSGRVPTIVYVWAGLLSITVSLLWITISPPQGSDATASGGELKI</sequence>
<keyword evidence="3" id="KW-0808">Transferase</keyword>
<dbReference type="Proteomes" id="UP000834106">
    <property type="component" value="Chromosome 11"/>
</dbReference>
<feature type="active site" evidence="11">
    <location>
        <position position="629"/>
    </location>
</feature>
<feature type="binding site" evidence="12">
    <location>
        <position position="177"/>
    </location>
    <ligand>
        <name>UDP-alpha-D-glucose</name>
        <dbReference type="ChEBI" id="CHEBI:58885"/>
    </ligand>
</feature>
<evidence type="ECO:0000256" key="3">
    <source>
        <dbReference type="ARBA" id="ARBA00022679"/>
    </source>
</evidence>
<feature type="region of interest" description="Disordered" evidence="14">
    <location>
        <begin position="521"/>
        <end position="543"/>
    </location>
</feature>
<evidence type="ECO:0008006" key="18">
    <source>
        <dbReference type="Google" id="ProtNLM"/>
    </source>
</evidence>
<keyword evidence="4 15" id="KW-0812">Transmembrane</keyword>
<feature type="binding site" evidence="12">
    <location>
        <position position="207"/>
    </location>
    <ligand>
        <name>UDP-alpha-D-glucose</name>
        <dbReference type="ChEBI" id="CHEBI:58885"/>
    </ligand>
</feature>
<dbReference type="EMBL" id="OU503046">
    <property type="protein sequence ID" value="CAI9771186.1"/>
    <property type="molecule type" value="Genomic_DNA"/>
</dbReference>
<keyword evidence="5 15" id="KW-1133">Transmembrane helix</keyword>
<evidence type="ECO:0000256" key="14">
    <source>
        <dbReference type="SAM" id="MobiDB-lite"/>
    </source>
</evidence>
<feature type="transmembrane region" description="Helical" evidence="15">
    <location>
        <begin position="79"/>
        <end position="98"/>
    </location>
</feature>
<evidence type="ECO:0000256" key="9">
    <source>
        <dbReference type="ARBA" id="ARBA00037405"/>
    </source>
</evidence>
<feature type="transmembrane region" description="Helical" evidence="15">
    <location>
        <begin position="734"/>
        <end position="755"/>
    </location>
</feature>
<evidence type="ECO:0000256" key="10">
    <source>
        <dbReference type="ARBA" id="ARBA00061286"/>
    </source>
</evidence>
<reference evidence="16" key="1">
    <citation type="submission" date="2023-05" db="EMBL/GenBank/DDBJ databases">
        <authorList>
            <person name="Huff M."/>
        </authorList>
    </citation>
    <scope>NUCLEOTIDE SEQUENCE</scope>
</reference>
<evidence type="ECO:0000256" key="5">
    <source>
        <dbReference type="ARBA" id="ARBA00022989"/>
    </source>
</evidence>
<evidence type="ECO:0000256" key="13">
    <source>
        <dbReference type="PIRSR" id="PIRSR605150-3"/>
    </source>
</evidence>
<keyword evidence="7 15" id="KW-0472">Membrane</keyword>
<proteinExistence type="inferred from homology"/>
<dbReference type="Pfam" id="PF03552">
    <property type="entry name" value="Cellulose_synt"/>
    <property type="match status" value="1"/>
</dbReference>
<keyword evidence="8" id="KW-0961">Cell wall biogenesis/degradation</keyword>
<feature type="binding site" evidence="12">
    <location>
        <position position="400"/>
    </location>
    <ligand>
        <name>UDP-alpha-D-glucose</name>
        <dbReference type="ChEBI" id="CHEBI:58885"/>
    </ligand>
</feature>
<evidence type="ECO:0000256" key="11">
    <source>
        <dbReference type="PIRSR" id="PIRSR605150-1"/>
    </source>
</evidence>
<comment type="similarity">
    <text evidence="10">Belongs to the glycosyltransferase 2 family. Plant cellulose synthase-like D subfamily.</text>
</comment>